<accession>A0A0W7YSD5</accession>
<dbReference type="SMART" id="SM00062">
    <property type="entry name" value="PBPb"/>
    <property type="match status" value="1"/>
</dbReference>
<dbReference type="KEGG" id="cke:B5M06_12755"/>
<evidence type="ECO:0000256" key="3">
    <source>
        <dbReference type="ARBA" id="ARBA00022729"/>
    </source>
</evidence>
<feature type="signal peptide" evidence="5">
    <location>
        <begin position="1"/>
        <end position="28"/>
    </location>
</feature>
<evidence type="ECO:0000259" key="6">
    <source>
        <dbReference type="SMART" id="SM00062"/>
    </source>
</evidence>
<evidence type="ECO:0000313" key="9">
    <source>
        <dbReference type="Proteomes" id="UP000053300"/>
    </source>
</evidence>
<dbReference type="EMBL" id="CP020121">
    <property type="protein sequence ID" value="AQZ98986.1"/>
    <property type="molecule type" value="Genomic_DNA"/>
</dbReference>
<dbReference type="SUPFAM" id="SSF53850">
    <property type="entry name" value="Periplasmic binding protein-like II"/>
    <property type="match status" value="1"/>
</dbReference>
<name>A0A0W7YSD5_9BURK</name>
<comment type="subcellular location">
    <subcellularLocation>
        <location evidence="1">Cell envelope</location>
    </subcellularLocation>
</comment>
<reference evidence="7 10" key="2">
    <citation type="submission" date="2017-03" db="EMBL/GenBank/DDBJ databases">
        <title>Rapid Whole Genome Sequencing of Comamonas kerstersii Causing Continuous ambulatory Peritoneal Dialysis-Associated Peritonitis.</title>
        <authorList>
            <person name="Zheng B."/>
        </authorList>
    </citation>
    <scope>NUCLEOTIDE SEQUENCE [LARGE SCALE GENOMIC DNA]</scope>
    <source>
        <strain evidence="7 10">8943</strain>
    </source>
</reference>
<accession>A0A1V3TNX0</accession>
<dbReference type="InterPro" id="IPR018313">
    <property type="entry name" value="SBP_3_CS"/>
</dbReference>
<keyword evidence="9" id="KW-1185">Reference proteome</keyword>
<dbReference type="Gene3D" id="3.40.190.10">
    <property type="entry name" value="Periplasmic binding protein-like II"/>
    <property type="match status" value="2"/>
</dbReference>
<sequence length="269" mass="30495">MTWHSVRIGITRLLLCLVSAWSSQGAHAGEVLERVQASGELKVCVWPAYQGISWRDPRSGQLSGLDIDLARGLASDLRLTLQFINSSFPSLIQDLLDDRCDVAMFGIAMLRQRMDKLLFATPYLQSDIYAISTRTSRVVRQWSDIDQPGVLVGVQAGTFMEPVMQQRLRYARLVSVELPRTRERELFAGRVDVFMTDYPYGRTLTDNTDWALLLAPPEPFHQLPYAHASKPGDLEWQAVLNAFVARIQQDGRLYAAARRYGLQDMVVHR</sequence>
<dbReference type="PANTHER" id="PTHR35936:SF17">
    <property type="entry name" value="ARGININE-BINDING EXTRACELLULAR PROTEIN ARTP"/>
    <property type="match status" value="1"/>
</dbReference>
<dbReference type="InterPro" id="IPR001638">
    <property type="entry name" value="Solute-binding_3/MltF_N"/>
</dbReference>
<dbReference type="Pfam" id="PF00497">
    <property type="entry name" value="SBP_bac_3"/>
    <property type="match status" value="1"/>
</dbReference>
<dbReference type="GO" id="GO:0030313">
    <property type="term" value="C:cell envelope"/>
    <property type="evidence" value="ECO:0007669"/>
    <property type="project" value="UniProtKB-SubCell"/>
</dbReference>
<evidence type="ECO:0000313" key="8">
    <source>
        <dbReference type="EMBL" id="KUF38016.1"/>
    </source>
</evidence>
<evidence type="ECO:0000256" key="1">
    <source>
        <dbReference type="ARBA" id="ARBA00004196"/>
    </source>
</evidence>
<dbReference type="RefSeq" id="WP_054066564.1">
    <property type="nucleotide sequence ID" value="NZ_CAUCIF010000011.1"/>
</dbReference>
<dbReference type="Proteomes" id="UP000053300">
    <property type="component" value="Unassembled WGS sequence"/>
</dbReference>
<feature type="domain" description="Solute-binding protein family 3/N-terminal" evidence="6">
    <location>
        <begin position="40"/>
        <end position="264"/>
    </location>
</feature>
<dbReference type="OrthoDB" id="8994218at2"/>
<evidence type="ECO:0000256" key="5">
    <source>
        <dbReference type="SAM" id="SignalP"/>
    </source>
</evidence>
<evidence type="ECO:0000256" key="2">
    <source>
        <dbReference type="ARBA" id="ARBA00010333"/>
    </source>
</evidence>
<dbReference type="EMBL" id="LPXH01000041">
    <property type="protein sequence ID" value="KUF38016.1"/>
    <property type="molecule type" value="Genomic_DNA"/>
</dbReference>
<dbReference type="AlphaFoldDB" id="A0A0W7YSD5"/>
<proteinExistence type="inferred from homology"/>
<dbReference type="STRING" id="225992.B5M06_12755"/>
<comment type="similarity">
    <text evidence="2 4">Belongs to the bacterial solute-binding protein 3 family.</text>
</comment>
<dbReference type="PANTHER" id="PTHR35936">
    <property type="entry name" value="MEMBRANE-BOUND LYTIC MUREIN TRANSGLYCOSYLASE F"/>
    <property type="match status" value="1"/>
</dbReference>
<protein>
    <submittedName>
        <fullName evidence="8">Amino acid ABC transporter substrate-binding protein</fullName>
    </submittedName>
</protein>
<dbReference type="PROSITE" id="PS01039">
    <property type="entry name" value="SBP_BACTERIAL_3"/>
    <property type="match status" value="1"/>
</dbReference>
<dbReference type="CDD" id="cd13530">
    <property type="entry name" value="PBP2_peptides_like"/>
    <property type="match status" value="1"/>
</dbReference>
<accession>A0A1V0BGD0</accession>
<evidence type="ECO:0000313" key="7">
    <source>
        <dbReference type="EMBL" id="AQZ98986.1"/>
    </source>
</evidence>
<feature type="chain" id="PRO_5033245044" evidence="5">
    <location>
        <begin position="29"/>
        <end position="269"/>
    </location>
</feature>
<dbReference type="GeneID" id="83040189"/>
<organism evidence="8 9">
    <name type="scientific">Comamonas kerstersii</name>
    <dbReference type="NCBI Taxonomy" id="225992"/>
    <lineage>
        <taxon>Bacteria</taxon>
        <taxon>Pseudomonadati</taxon>
        <taxon>Pseudomonadota</taxon>
        <taxon>Betaproteobacteria</taxon>
        <taxon>Burkholderiales</taxon>
        <taxon>Comamonadaceae</taxon>
        <taxon>Comamonas</taxon>
    </lineage>
</organism>
<keyword evidence="3 5" id="KW-0732">Signal</keyword>
<dbReference type="Proteomes" id="UP000242792">
    <property type="component" value="Chromosome"/>
</dbReference>
<reference evidence="8 9" key="1">
    <citation type="submission" date="2015-12" db="EMBL/GenBank/DDBJ databases">
        <title>Complete genome sequence of a multi-drug resistant strain Acidovorax sp. 12322-1.</title>
        <authorList>
            <person name="Ming D."/>
            <person name="Wang M."/>
            <person name="Hu S."/>
            <person name="Zhou Y."/>
            <person name="Jiang T."/>
        </authorList>
    </citation>
    <scope>NUCLEOTIDE SEQUENCE [LARGE SCALE GENOMIC DNA]</scope>
    <source>
        <strain evidence="8 9">12322-1</strain>
    </source>
</reference>
<evidence type="ECO:0000313" key="10">
    <source>
        <dbReference type="Proteomes" id="UP000242792"/>
    </source>
</evidence>
<evidence type="ECO:0000256" key="4">
    <source>
        <dbReference type="RuleBase" id="RU003744"/>
    </source>
</evidence>
<gene>
    <name evidence="8" type="ORF">AS359_04755</name>
    <name evidence="7" type="ORF">B5M06_12755</name>
</gene>